<dbReference type="Proteomes" id="UP000027138">
    <property type="component" value="Unassembled WGS sequence"/>
</dbReference>
<evidence type="ECO:0000313" key="3">
    <source>
        <dbReference type="Proteomes" id="UP000027138"/>
    </source>
</evidence>
<evidence type="ECO:0000313" key="2">
    <source>
        <dbReference type="EMBL" id="KDP21469.1"/>
    </source>
</evidence>
<dbReference type="InterPro" id="IPR009511">
    <property type="entry name" value="MAD1/Cdc20-bound-Mad2-bd"/>
</dbReference>
<dbReference type="GO" id="GO:0005634">
    <property type="term" value="C:nucleus"/>
    <property type="evidence" value="ECO:0007669"/>
    <property type="project" value="InterPro"/>
</dbReference>
<dbReference type="OrthoDB" id="768308at2759"/>
<name>A0A067JPJ9_JATCU</name>
<organism evidence="2 3">
    <name type="scientific">Jatropha curcas</name>
    <name type="common">Barbados nut</name>
    <dbReference type="NCBI Taxonomy" id="180498"/>
    <lineage>
        <taxon>Eukaryota</taxon>
        <taxon>Viridiplantae</taxon>
        <taxon>Streptophyta</taxon>
        <taxon>Embryophyta</taxon>
        <taxon>Tracheophyta</taxon>
        <taxon>Spermatophyta</taxon>
        <taxon>Magnoliopsida</taxon>
        <taxon>eudicotyledons</taxon>
        <taxon>Gunneridae</taxon>
        <taxon>Pentapetalae</taxon>
        <taxon>rosids</taxon>
        <taxon>fabids</taxon>
        <taxon>Malpighiales</taxon>
        <taxon>Euphorbiaceae</taxon>
        <taxon>Crotonoideae</taxon>
        <taxon>Jatropheae</taxon>
        <taxon>Jatropha</taxon>
    </lineage>
</organism>
<sequence length="248" mass="27646">MMEGDGSSEMEYTEINTNAESLDNSVIFHVIKDVLGFVLYMHQQIPSVLQDIGLEFDSLKEEYQELEMALAQDEAKASIRRKHNSRKREVKSGIKRLEKLMNTLNGLESALQLIISEIPSLESFILILGASPLRPQHVYELWFSHGKVVLRGANDFTKSKAAEGLSRKAIRTLITKGGGSGSYPGICQIVPVRLRLNCKSKDQDMVAPVNACQTGSSINLTDSTSNEFIWFQCRHVVKGLVFATPTEE</sequence>
<reference evidence="2 3" key="1">
    <citation type="journal article" date="2014" name="PLoS ONE">
        <title>Global Analysis of Gene Expression Profiles in Physic Nut (Jatropha curcas L.) Seedlings Exposed to Salt Stress.</title>
        <authorList>
            <person name="Zhang L."/>
            <person name="Zhang C."/>
            <person name="Wu P."/>
            <person name="Chen Y."/>
            <person name="Li M."/>
            <person name="Jiang H."/>
            <person name="Wu G."/>
        </authorList>
    </citation>
    <scope>NUCLEOTIDE SEQUENCE [LARGE SCALE GENOMIC DNA]</scope>
    <source>
        <strain evidence="3">cv. GZQX0401</strain>
        <tissue evidence="2">Young leaves</tissue>
    </source>
</reference>
<feature type="coiled-coil region" evidence="1">
    <location>
        <begin position="49"/>
        <end position="117"/>
    </location>
</feature>
<dbReference type="PANTHER" id="PTHR15681:SF1">
    <property type="entry name" value="MAD2L1-BINDING PROTEIN"/>
    <property type="match status" value="1"/>
</dbReference>
<dbReference type="AlphaFoldDB" id="A0A067JPJ9"/>
<accession>A0A067JPJ9</accession>
<dbReference type="InterPro" id="IPR053729">
    <property type="entry name" value="MAD2L1BP_domain_sf"/>
</dbReference>
<evidence type="ECO:0000256" key="1">
    <source>
        <dbReference type="SAM" id="Coils"/>
    </source>
</evidence>
<dbReference type="STRING" id="180498.A0A067JPJ9"/>
<gene>
    <name evidence="2" type="ORF">JCGZ_21940</name>
</gene>
<keyword evidence="1" id="KW-0175">Coiled coil</keyword>
<dbReference type="PANTHER" id="PTHR15681">
    <property type="entry name" value="MAD2L1-BINDING PROTEIN"/>
    <property type="match status" value="1"/>
</dbReference>
<protein>
    <submittedName>
        <fullName evidence="2">Uncharacterized protein</fullName>
    </submittedName>
</protein>
<proteinExistence type="predicted"/>
<dbReference type="EMBL" id="KK915662">
    <property type="protein sequence ID" value="KDP21469.1"/>
    <property type="molecule type" value="Genomic_DNA"/>
</dbReference>
<keyword evidence="3" id="KW-1185">Reference proteome</keyword>
<dbReference type="Gene3D" id="3.30.900.20">
    <property type="match status" value="1"/>
</dbReference>
<dbReference type="GO" id="GO:0007096">
    <property type="term" value="P:regulation of exit from mitosis"/>
    <property type="evidence" value="ECO:0007669"/>
    <property type="project" value="InterPro"/>
</dbReference>